<dbReference type="Proteomes" id="UP000004057">
    <property type="component" value="Unassembled WGS sequence"/>
</dbReference>
<proteinExistence type="predicted"/>
<reference evidence="1 2" key="1">
    <citation type="journal article" date="2012" name="J. Proteome Res.">
        <title>Application of Spiroplasma melliferum proteogenomic profiling for the discovery of virulence factors and pathogenicity mechanisms in host-associated spiroplasmas.</title>
        <authorList>
            <person name="Alexeev D."/>
            <person name="Kostrjukova E."/>
            <person name="Aliper A."/>
            <person name="Popenko A."/>
            <person name="Bazaleev N."/>
            <person name="Tyakht A."/>
            <person name="Selezneva O."/>
            <person name="Akopian T."/>
            <person name="Prichodko E."/>
            <person name="Kondratov I."/>
            <person name="Chukin M."/>
            <person name="Demina I."/>
            <person name="Galyamina M."/>
            <person name="Kamashev D."/>
            <person name="Vanyushkina A."/>
            <person name="Ladygina V."/>
            <person name="Levitskii S."/>
            <person name="Lazarev V."/>
            <person name="Govorun V."/>
        </authorList>
    </citation>
    <scope>NUCLEOTIDE SEQUENCE [LARGE SCALE GENOMIC DNA]</scope>
    <source>
        <strain evidence="1 2">KC3</strain>
    </source>
</reference>
<accession>A0AAI9T3R6</accession>
<name>A0AAI9T3R6_SPIME</name>
<evidence type="ECO:0000313" key="1">
    <source>
        <dbReference type="EMBL" id="KAI92735.1"/>
    </source>
</evidence>
<dbReference type="NCBIfam" id="NF038029">
    <property type="entry name" value="LP_plasma"/>
    <property type="match status" value="1"/>
</dbReference>
<dbReference type="RefSeq" id="WP_004027840.1">
    <property type="nucleotide sequence ID" value="NZ_AGBZ02000001.1"/>
</dbReference>
<protein>
    <submittedName>
        <fullName evidence="1">Uncharacterized protein</fullName>
    </submittedName>
</protein>
<gene>
    <name evidence="1" type="ORF">SPM_001530</name>
</gene>
<dbReference type="EMBL" id="AGBZ02000001">
    <property type="protein sequence ID" value="KAI92735.1"/>
    <property type="molecule type" value="Genomic_DNA"/>
</dbReference>
<dbReference type="AlphaFoldDB" id="A0AAI9T3R6"/>
<comment type="caution">
    <text evidence="1">The sequence shown here is derived from an EMBL/GenBank/DDBJ whole genome shotgun (WGS) entry which is preliminary data.</text>
</comment>
<sequence>MKKLFSIFSAMTLIGATNPNVISCNNQNTGELEEDTSTTDLEMVNELKTSASSEISNYVKSRMYVDSNKNNLAGLYEKVDSEEINYKLDLKNSKDKALANYFINDFNTIFERVNHNLSSTYMNYFNNKSPLTFEKDKSKVEVNFINVEGLKNKFPVEINTESFKGVRVNLKAVVSTEYKKIFSSFEISVVYNVTENPSVLKELSSKATKSLLQKLKEYFHNLENVDFSTSDIFKTLYEEVQWDFSENIKVLDDTLKKSLKKFTSNDDKFKDMDISYNNVALLEKTSTGELTNNNKGIDNLMDTQNAQEIALSNWFKEPNEPKSINNVTANDFVNFYKTNVGQGLNINDNDSLNLGNFKIHLGYLNINGMGLSGYAKNIEDDNAGEDVIMTLNLSRAAIDQKLNNWGEIIIAFWKYINTGPFARKEGLEITVPKDLFRNLSEKNKKEGLKGVIKTLVTNFKKSNEAKDLQDLTLFNFIAHPRFAKTMGQKNDNNSDSSFLIWNSLNSDPWAVLFTFGLNFEHGLYYCFASSSNNKMPNSSIYFKIGIKKIIY</sequence>
<evidence type="ECO:0000313" key="2">
    <source>
        <dbReference type="Proteomes" id="UP000004057"/>
    </source>
</evidence>
<organism evidence="1 2">
    <name type="scientific">Spiroplasma melliferum KC3</name>
    <dbReference type="NCBI Taxonomy" id="570509"/>
    <lineage>
        <taxon>Bacteria</taxon>
        <taxon>Bacillati</taxon>
        <taxon>Mycoplasmatota</taxon>
        <taxon>Mollicutes</taxon>
        <taxon>Entomoplasmatales</taxon>
        <taxon>Spiroplasmataceae</taxon>
        <taxon>Spiroplasma</taxon>
    </lineage>
</organism>
<dbReference type="InterPro" id="IPR054816">
    <property type="entry name" value="Lipoprotein_mollicutes-type_CS"/>
</dbReference>